<dbReference type="GO" id="GO:0005829">
    <property type="term" value="C:cytosol"/>
    <property type="evidence" value="ECO:0007669"/>
    <property type="project" value="TreeGrafter"/>
</dbReference>
<dbReference type="InterPro" id="IPR000719">
    <property type="entry name" value="Prot_kinase_dom"/>
</dbReference>
<keyword evidence="2" id="KW-0547">Nucleotide-binding</keyword>
<comment type="caution">
    <text evidence="7">The sequence shown here is derived from an EMBL/GenBank/DDBJ whole genome shotgun (WGS) entry which is preliminary data.</text>
</comment>
<proteinExistence type="predicted"/>
<evidence type="ECO:0000259" key="6">
    <source>
        <dbReference type="PROSITE" id="PS50011"/>
    </source>
</evidence>
<feature type="non-terminal residue" evidence="7">
    <location>
        <position position="126"/>
    </location>
</feature>
<dbReference type="GO" id="GO:0000045">
    <property type="term" value="P:autophagosome assembly"/>
    <property type="evidence" value="ECO:0007669"/>
    <property type="project" value="TreeGrafter"/>
</dbReference>
<keyword evidence="3" id="KW-0418">Kinase</keyword>
<dbReference type="AlphaFoldDB" id="J9ADX5"/>
<name>J9ADX5_WUCBA</name>
<dbReference type="EMBL" id="ADBV01016681">
    <property type="protein sequence ID" value="EJW72205.1"/>
    <property type="molecule type" value="Genomic_DNA"/>
</dbReference>
<protein>
    <recommendedName>
        <fullName evidence="6">Protein kinase domain-containing protein</fullName>
    </recommendedName>
</protein>
<evidence type="ECO:0000313" key="8">
    <source>
        <dbReference type="Proteomes" id="UP000004810"/>
    </source>
</evidence>
<dbReference type="InterPro" id="IPR011009">
    <property type="entry name" value="Kinase-like_dom_sf"/>
</dbReference>
<evidence type="ECO:0000313" key="7">
    <source>
        <dbReference type="EMBL" id="EJW72205.1"/>
    </source>
</evidence>
<dbReference type="GO" id="GO:0005524">
    <property type="term" value="F:ATP binding"/>
    <property type="evidence" value="ECO:0007669"/>
    <property type="project" value="UniProtKB-KW"/>
</dbReference>
<evidence type="ECO:0000256" key="4">
    <source>
        <dbReference type="ARBA" id="ARBA00022840"/>
    </source>
</evidence>
<dbReference type="SUPFAM" id="SSF56112">
    <property type="entry name" value="Protein kinase-like (PK-like)"/>
    <property type="match status" value="1"/>
</dbReference>
<dbReference type="GO" id="GO:0034727">
    <property type="term" value="P:piecemeal microautophagy of the nucleus"/>
    <property type="evidence" value="ECO:0007669"/>
    <property type="project" value="TreeGrafter"/>
</dbReference>
<dbReference type="GO" id="GO:0042594">
    <property type="term" value="P:response to starvation"/>
    <property type="evidence" value="ECO:0007669"/>
    <property type="project" value="TreeGrafter"/>
</dbReference>
<dbReference type="Gene3D" id="1.10.510.10">
    <property type="entry name" value="Transferase(Phosphotransferase) domain 1"/>
    <property type="match status" value="1"/>
</dbReference>
<gene>
    <name evidence="7" type="ORF">WUBG_16888</name>
</gene>
<dbReference type="GO" id="GO:0000422">
    <property type="term" value="P:autophagy of mitochondrion"/>
    <property type="evidence" value="ECO:0007669"/>
    <property type="project" value="TreeGrafter"/>
</dbReference>
<dbReference type="GO" id="GO:0010508">
    <property type="term" value="P:positive regulation of autophagy"/>
    <property type="evidence" value="ECO:0007669"/>
    <property type="project" value="TreeGrafter"/>
</dbReference>
<dbReference type="GO" id="GO:0004674">
    <property type="term" value="F:protein serine/threonine kinase activity"/>
    <property type="evidence" value="ECO:0007669"/>
    <property type="project" value="InterPro"/>
</dbReference>
<feature type="region of interest" description="Disordered" evidence="5">
    <location>
        <begin position="104"/>
        <end position="126"/>
    </location>
</feature>
<dbReference type="PANTHER" id="PTHR24348:SF22">
    <property type="entry name" value="NON-SPECIFIC SERINE_THREONINE PROTEIN KINASE"/>
    <property type="match status" value="1"/>
</dbReference>
<dbReference type="GO" id="GO:0061709">
    <property type="term" value="P:reticulophagy"/>
    <property type="evidence" value="ECO:0007669"/>
    <property type="project" value="TreeGrafter"/>
</dbReference>
<organism evidence="7 8">
    <name type="scientific">Wuchereria bancrofti</name>
    <dbReference type="NCBI Taxonomy" id="6293"/>
    <lineage>
        <taxon>Eukaryota</taxon>
        <taxon>Metazoa</taxon>
        <taxon>Ecdysozoa</taxon>
        <taxon>Nematoda</taxon>
        <taxon>Chromadorea</taxon>
        <taxon>Rhabditida</taxon>
        <taxon>Spirurina</taxon>
        <taxon>Spiruromorpha</taxon>
        <taxon>Filarioidea</taxon>
        <taxon>Onchocercidae</taxon>
        <taxon>Wuchereria</taxon>
    </lineage>
</organism>
<keyword evidence="4" id="KW-0067">ATP-binding</keyword>
<dbReference type="InterPro" id="IPR045269">
    <property type="entry name" value="Atg1-like"/>
</dbReference>
<dbReference type="GO" id="GO:0005776">
    <property type="term" value="C:autophagosome"/>
    <property type="evidence" value="ECO:0007669"/>
    <property type="project" value="TreeGrafter"/>
</dbReference>
<keyword evidence="1" id="KW-0808">Transferase</keyword>
<evidence type="ECO:0000256" key="3">
    <source>
        <dbReference type="ARBA" id="ARBA00022777"/>
    </source>
</evidence>
<reference evidence="8" key="1">
    <citation type="submission" date="2012-08" db="EMBL/GenBank/DDBJ databases">
        <title>The Genome Sequence of Wuchereria bancrofti.</title>
        <authorList>
            <person name="Nutman T.B."/>
            <person name="Fink D.L."/>
            <person name="Russ C."/>
            <person name="Young S."/>
            <person name="Zeng Q."/>
            <person name="Koehrsen M."/>
            <person name="Alvarado L."/>
            <person name="Berlin A."/>
            <person name="Chapman S.B."/>
            <person name="Chen Z."/>
            <person name="Freedman E."/>
            <person name="Gellesch M."/>
            <person name="Goldberg J."/>
            <person name="Griggs A."/>
            <person name="Gujja S."/>
            <person name="Heilman E.R."/>
            <person name="Heiman D."/>
            <person name="Hepburn T."/>
            <person name="Howarth C."/>
            <person name="Jen D."/>
            <person name="Larson L."/>
            <person name="Lewis B."/>
            <person name="Mehta T."/>
            <person name="Park D."/>
            <person name="Pearson M."/>
            <person name="Roberts A."/>
            <person name="Saif S."/>
            <person name="Shea T."/>
            <person name="Shenoy N."/>
            <person name="Sisk P."/>
            <person name="Stolte C."/>
            <person name="Sykes S."/>
            <person name="Walk T."/>
            <person name="White J."/>
            <person name="Yandava C."/>
            <person name="Haas B."/>
            <person name="Henn M.R."/>
            <person name="Nusbaum C."/>
            <person name="Birren B."/>
        </authorList>
    </citation>
    <scope>NUCLEOTIDE SEQUENCE [LARGE SCALE GENOMIC DNA]</scope>
    <source>
        <strain evidence="8">NA</strain>
    </source>
</reference>
<dbReference type="Proteomes" id="UP000004810">
    <property type="component" value="Unassembled WGS sequence"/>
</dbReference>
<dbReference type="PROSITE" id="PS50011">
    <property type="entry name" value="PROTEIN_KINASE_DOM"/>
    <property type="match status" value="1"/>
</dbReference>
<dbReference type="PANTHER" id="PTHR24348">
    <property type="entry name" value="SERINE/THREONINE-PROTEIN KINASE UNC-51-RELATED"/>
    <property type="match status" value="1"/>
</dbReference>
<dbReference type="GO" id="GO:0048675">
    <property type="term" value="P:axon extension"/>
    <property type="evidence" value="ECO:0007669"/>
    <property type="project" value="TreeGrafter"/>
</dbReference>
<feature type="domain" description="Protein kinase" evidence="6">
    <location>
        <begin position="1"/>
        <end position="85"/>
    </location>
</feature>
<evidence type="ECO:0000256" key="1">
    <source>
        <dbReference type="ARBA" id="ARBA00022679"/>
    </source>
</evidence>
<evidence type="ECO:0000256" key="2">
    <source>
        <dbReference type="ARBA" id="ARBA00022741"/>
    </source>
</evidence>
<dbReference type="Pfam" id="PF00069">
    <property type="entry name" value="Pkinase"/>
    <property type="match status" value="1"/>
</dbReference>
<evidence type="ECO:0000256" key="5">
    <source>
        <dbReference type="SAM" id="MobiDB-lite"/>
    </source>
</evidence>
<sequence length="126" mass="14185">MSLQYCAKADLWSVGTIIFQCLTGKAPFQAQTPQALKQFYERNKELRPNIPTYCSPLLKDLLLALLKRNSKDRIDFEAFFSHPFIITSPTSIKHHDMPVLSQLMSSPSHRPPVPATTSTIVGRNIA</sequence>
<feature type="compositionally biased region" description="Polar residues" evidence="5">
    <location>
        <begin position="115"/>
        <end position="126"/>
    </location>
</feature>
<dbReference type="GO" id="GO:0034045">
    <property type="term" value="C:phagophore assembly site membrane"/>
    <property type="evidence" value="ECO:0007669"/>
    <property type="project" value="TreeGrafter"/>
</dbReference>
<accession>J9ADX5</accession>